<comment type="caution">
    <text evidence="2">The sequence shown here is derived from an EMBL/GenBank/DDBJ whole genome shotgun (WGS) entry which is preliminary data.</text>
</comment>
<protein>
    <recommendedName>
        <fullName evidence="4">Secreted protein</fullName>
    </recommendedName>
</protein>
<feature type="chain" id="PRO_5046847474" description="Secreted protein" evidence="1">
    <location>
        <begin position="24"/>
        <end position="246"/>
    </location>
</feature>
<keyword evidence="3" id="KW-1185">Reference proteome</keyword>
<dbReference type="EMBL" id="BAAAYK010000038">
    <property type="protein sequence ID" value="GAA3355951.1"/>
    <property type="molecule type" value="Genomic_DNA"/>
</dbReference>
<dbReference type="PROSITE" id="PS51257">
    <property type="entry name" value="PROKAR_LIPOPROTEIN"/>
    <property type="match status" value="1"/>
</dbReference>
<evidence type="ECO:0000256" key="1">
    <source>
        <dbReference type="SAM" id="SignalP"/>
    </source>
</evidence>
<evidence type="ECO:0000313" key="2">
    <source>
        <dbReference type="EMBL" id="GAA3355951.1"/>
    </source>
</evidence>
<feature type="signal peptide" evidence="1">
    <location>
        <begin position="1"/>
        <end position="23"/>
    </location>
</feature>
<gene>
    <name evidence="2" type="ORF">GCM10020366_18110</name>
</gene>
<dbReference type="RefSeq" id="WP_344925541.1">
    <property type="nucleotide sequence ID" value="NZ_BAAAYK010000038.1"/>
</dbReference>
<sequence>MFRPGRALPALAAAGLLAATACGDVDVPPRERDGLLLRIRTEPPGPGSTSVPDYSLYGDGTVITPGEPVGSLRPFAVTRLRDTEVDQRYRAAHEAGLAADETHGDAAVLGATSIRVDLRSGGEEHRTELVFTDRPAGPPELVDFVQRLRTAPPAGAEPAADRMAVIAHDADSAPGGRPWPFPSPAAGSRVPGGRCTVLTGGDAATAATWARETDPGTRWGSGGVGFRLVFRPLLPDETGCADLDPR</sequence>
<dbReference type="Proteomes" id="UP001500483">
    <property type="component" value="Unassembled WGS sequence"/>
</dbReference>
<organism evidence="2 3">
    <name type="scientific">Saccharopolyspora gregorii</name>
    <dbReference type="NCBI Taxonomy" id="33914"/>
    <lineage>
        <taxon>Bacteria</taxon>
        <taxon>Bacillati</taxon>
        <taxon>Actinomycetota</taxon>
        <taxon>Actinomycetes</taxon>
        <taxon>Pseudonocardiales</taxon>
        <taxon>Pseudonocardiaceae</taxon>
        <taxon>Saccharopolyspora</taxon>
    </lineage>
</organism>
<reference evidence="3" key="1">
    <citation type="journal article" date="2019" name="Int. J. Syst. Evol. Microbiol.">
        <title>The Global Catalogue of Microorganisms (GCM) 10K type strain sequencing project: providing services to taxonomists for standard genome sequencing and annotation.</title>
        <authorList>
            <consortium name="The Broad Institute Genomics Platform"/>
            <consortium name="The Broad Institute Genome Sequencing Center for Infectious Disease"/>
            <person name="Wu L."/>
            <person name="Ma J."/>
        </authorList>
    </citation>
    <scope>NUCLEOTIDE SEQUENCE [LARGE SCALE GENOMIC DNA]</scope>
    <source>
        <strain evidence="3">JCM 9687</strain>
    </source>
</reference>
<accession>A0ABP6RQJ5</accession>
<evidence type="ECO:0000313" key="3">
    <source>
        <dbReference type="Proteomes" id="UP001500483"/>
    </source>
</evidence>
<proteinExistence type="predicted"/>
<keyword evidence="1" id="KW-0732">Signal</keyword>
<name>A0ABP6RQJ5_9PSEU</name>
<evidence type="ECO:0008006" key="4">
    <source>
        <dbReference type="Google" id="ProtNLM"/>
    </source>
</evidence>